<dbReference type="RefSeq" id="WP_028382561.1">
    <property type="nucleotide sequence ID" value="NZ_CAAAIT010000005.1"/>
</dbReference>
<dbReference type="PROSITE" id="PS01095">
    <property type="entry name" value="GH18_1"/>
    <property type="match status" value="1"/>
</dbReference>
<evidence type="ECO:0000313" key="9">
    <source>
        <dbReference type="EMBL" id="KTC80645.1"/>
    </source>
</evidence>
<dbReference type="Gene3D" id="3.20.20.80">
    <property type="entry name" value="Glycosidases"/>
    <property type="match status" value="1"/>
</dbReference>
<dbReference type="PANTHER" id="PTHR11177:SF317">
    <property type="entry name" value="CHITINASE 12-RELATED"/>
    <property type="match status" value="1"/>
</dbReference>
<dbReference type="PATRIC" id="fig|28084.5.peg.2884"/>
<keyword evidence="12" id="KW-1185">Reference proteome</keyword>
<sequence>MKKYALFALFGLTTLSAYAWEPFCSKSTAKANKIVAYLGADAQWNIEQEDMTKLRAQLNAVDVVNYAFVRFSTNSEGNTLPKLTVGDIKNIQTLKQLRPDLPVIIAMGGWGDREGFGQFINDPKQRAAFIEATKSLLQENQLDGIDIDWENELLASAEEIRNIAALIRELKAKIGPSGYCVTNAVPGTSWYWEKYPDAQLWFEAVDWTTVMAYDHYGTFGQRTEHGAALYEDDRPENTNYPYPKTSGDIAVSHYYQQGLAGEKILLGVPFYCHSYYVDGKSIDTKAKNPGLHRPVIDPNINSQVSYNEAWNHYGEALFAYRQQSSSTLDTQNYYGLIPIENTTMYRFMSCDSPQSIASKMAYIKGNNSLGSNANKPILLGGVSFWSLQQDLAFEDPQSLLRAIDEGLR</sequence>
<evidence type="ECO:0000256" key="1">
    <source>
        <dbReference type="ARBA" id="ARBA00000822"/>
    </source>
</evidence>
<evidence type="ECO:0000256" key="7">
    <source>
        <dbReference type="SAM" id="SignalP"/>
    </source>
</evidence>
<dbReference type="SMART" id="SM00636">
    <property type="entry name" value="Glyco_18"/>
    <property type="match status" value="1"/>
</dbReference>
<dbReference type="EC" id="3.2.1.14" evidence="2"/>
<reference evidence="9 11" key="1">
    <citation type="submission" date="2015-11" db="EMBL/GenBank/DDBJ databases">
        <title>Genomic analysis of 38 Legionella species identifies large and diverse effector repertoires.</title>
        <authorList>
            <person name="Burstein D."/>
            <person name="Amaro F."/>
            <person name="Zusman T."/>
            <person name="Lifshitz Z."/>
            <person name="Cohen O."/>
            <person name="Gilbert J.A."/>
            <person name="Pupko T."/>
            <person name="Shuman H.A."/>
            <person name="Segal G."/>
        </authorList>
    </citation>
    <scope>NUCLEOTIDE SEQUENCE [LARGE SCALE GENOMIC DNA]</scope>
    <source>
        <strain evidence="9 11">ORW</strain>
    </source>
</reference>
<dbReference type="AlphaFoldDB" id="A0A0W0SCR9"/>
<dbReference type="PANTHER" id="PTHR11177">
    <property type="entry name" value="CHITINASE"/>
    <property type="match status" value="1"/>
</dbReference>
<dbReference type="Proteomes" id="UP000054921">
    <property type="component" value="Unassembled WGS sequence"/>
</dbReference>
<evidence type="ECO:0000313" key="11">
    <source>
        <dbReference type="Proteomes" id="UP000054921"/>
    </source>
</evidence>
<dbReference type="Proteomes" id="UP000277577">
    <property type="component" value="Chromosome"/>
</dbReference>
<evidence type="ECO:0000259" key="8">
    <source>
        <dbReference type="PROSITE" id="PS51910"/>
    </source>
</evidence>
<keyword evidence="3 5" id="KW-0378">Hydrolase</keyword>
<comment type="similarity">
    <text evidence="6">Belongs to the glycosyl hydrolase 18 family.</text>
</comment>
<evidence type="ECO:0000256" key="2">
    <source>
        <dbReference type="ARBA" id="ARBA00012729"/>
    </source>
</evidence>
<proteinExistence type="inferred from homology"/>
<feature type="chain" id="PRO_5030019518" description="chitinase" evidence="7">
    <location>
        <begin position="20"/>
        <end position="408"/>
    </location>
</feature>
<comment type="catalytic activity">
    <reaction evidence="1">
        <text>Random endo-hydrolysis of N-acetyl-beta-D-glucosaminide (1-&gt;4)-beta-linkages in chitin and chitodextrins.</text>
        <dbReference type="EC" id="3.2.1.14"/>
    </reaction>
</comment>
<dbReference type="GO" id="GO:0005975">
    <property type="term" value="P:carbohydrate metabolic process"/>
    <property type="evidence" value="ECO:0007669"/>
    <property type="project" value="InterPro"/>
</dbReference>
<dbReference type="SUPFAM" id="SSF51445">
    <property type="entry name" value="(Trans)glycosidases"/>
    <property type="match status" value="1"/>
</dbReference>
<feature type="signal peptide" evidence="7">
    <location>
        <begin position="1"/>
        <end position="19"/>
    </location>
</feature>
<dbReference type="GO" id="GO:0006032">
    <property type="term" value="P:chitin catabolic process"/>
    <property type="evidence" value="ECO:0007669"/>
    <property type="project" value="TreeGrafter"/>
</dbReference>
<dbReference type="InterPro" id="IPR001223">
    <property type="entry name" value="Glyco_hydro18_cat"/>
</dbReference>
<organism evidence="9 11">
    <name type="scientific">Legionella cherrii</name>
    <dbReference type="NCBI Taxonomy" id="28084"/>
    <lineage>
        <taxon>Bacteria</taxon>
        <taxon>Pseudomonadati</taxon>
        <taxon>Pseudomonadota</taxon>
        <taxon>Gammaproteobacteria</taxon>
        <taxon>Legionellales</taxon>
        <taxon>Legionellaceae</taxon>
        <taxon>Legionella</taxon>
    </lineage>
</organism>
<dbReference type="GO" id="GO:0005576">
    <property type="term" value="C:extracellular region"/>
    <property type="evidence" value="ECO:0007669"/>
    <property type="project" value="TreeGrafter"/>
</dbReference>
<evidence type="ECO:0000256" key="6">
    <source>
        <dbReference type="RuleBase" id="RU004453"/>
    </source>
</evidence>
<gene>
    <name evidence="9" type="primary">chiA1</name>
    <name evidence="9" type="ORF">Lche_2665</name>
    <name evidence="10" type="ORF">NCTC11976_00937</name>
</gene>
<dbReference type="InterPro" id="IPR050314">
    <property type="entry name" value="Glycosyl_Hydrlase_18"/>
</dbReference>
<dbReference type="EMBL" id="LR134173">
    <property type="protein sequence ID" value="VEB34628.1"/>
    <property type="molecule type" value="Genomic_DNA"/>
</dbReference>
<dbReference type="InterPro" id="IPR011583">
    <property type="entry name" value="Chitinase_II/V-like_cat"/>
</dbReference>
<dbReference type="Pfam" id="PF00704">
    <property type="entry name" value="Glyco_hydro_18"/>
    <property type="match status" value="1"/>
</dbReference>
<evidence type="ECO:0000256" key="3">
    <source>
        <dbReference type="ARBA" id="ARBA00022801"/>
    </source>
</evidence>
<keyword evidence="4 5" id="KW-0326">Glycosidase</keyword>
<name>A0A0W0SCR9_9GAMM</name>
<accession>A0A0W0SCR9</accession>
<dbReference type="InterPro" id="IPR017853">
    <property type="entry name" value="GH"/>
</dbReference>
<reference evidence="10 12" key="2">
    <citation type="submission" date="2018-12" db="EMBL/GenBank/DDBJ databases">
        <authorList>
            <consortium name="Pathogen Informatics"/>
        </authorList>
    </citation>
    <scope>NUCLEOTIDE SEQUENCE [LARGE SCALE GENOMIC DNA]</scope>
    <source>
        <strain evidence="10 12">NCTC11976</strain>
    </source>
</reference>
<dbReference type="InterPro" id="IPR001579">
    <property type="entry name" value="Glyco_hydro_18_chit_AS"/>
</dbReference>
<dbReference type="EMBL" id="LNXW01000013">
    <property type="protein sequence ID" value="KTC80645.1"/>
    <property type="molecule type" value="Genomic_DNA"/>
</dbReference>
<evidence type="ECO:0000313" key="10">
    <source>
        <dbReference type="EMBL" id="VEB34628.1"/>
    </source>
</evidence>
<dbReference type="GO" id="GO:0008061">
    <property type="term" value="F:chitin binding"/>
    <property type="evidence" value="ECO:0007669"/>
    <property type="project" value="InterPro"/>
</dbReference>
<evidence type="ECO:0000256" key="5">
    <source>
        <dbReference type="RuleBase" id="RU000489"/>
    </source>
</evidence>
<evidence type="ECO:0000256" key="4">
    <source>
        <dbReference type="ARBA" id="ARBA00023295"/>
    </source>
</evidence>
<protein>
    <recommendedName>
        <fullName evidence="2">chitinase</fullName>
        <ecNumber evidence="2">3.2.1.14</ecNumber>
    </recommendedName>
</protein>
<dbReference type="OrthoDB" id="9775889at2"/>
<keyword evidence="7" id="KW-0732">Signal</keyword>
<dbReference type="PROSITE" id="PS51910">
    <property type="entry name" value="GH18_2"/>
    <property type="match status" value="1"/>
</dbReference>
<evidence type="ECO:0000313" key="12">
    <source>
        <dbReference type="Proteomes" id="UP000277577"/>
    </source>
</evidence>
<dbReference type="STRING" id="28084.Lche_2665"/>
<feature type="domain" description="GH18" evidence="8">
    <location>
        <begin position="32"/>
        <end position="408"/>
    </location>
</feature>
<dbReference type="GO" id="GO:0008843">
    <property type="term" value="F:endochitinase activity"/>
    <property type="evidence" value="ECO:0007669"/>
    <property type="project" value="UniProtKB-EC"/>
</dbReference>